<name>A0A934VKI8_9BACT</name>
<sequence length="62" mass="7579">MKLAQGQVWKVGDERYRIVTWQRLAIEYKHFTDWEEREGTFHKVSKKEFCRLIRHGELVEGE</sequence>
<proteinExistence type="predicted"/>
<organism evidence="1 2">
    <name type="scientific">Roseibacillus ishigakijimensis</name>
    <dbReference type="NCBI Taxonomy" id="454146"/>
    <lineage>
        <taxon>Bacteria</taxon>
        <taxon>Pseudomonadati</taxon>
        <taxon>Verrucomicrobiota</taxon>
        <taxon>Verrucomicrobiia</taxon>
        <taxon>Verrucomicrobiales</taxon>
        <taxon>Verrucomicrobiaceae</taxon>
        <taxon>Roseibacillus</taxon>
    </lineage>
</organism>
<dbReference type="RefSeq" id="WP_200391124.1">
    <property type="nucleotide sequence ID" value="NZ_JAENIO010000012.1"/>
</dbReference>
<dbReference type="EMBL" id="JAENIO010000012">
    <property type="protein sequence ID" value="MBK1833689.1"/>
    <property type="molecule type" value="Genomic_DNA"/>
</dbReference>
<dbReference type="Proteomes" id="UP000604083">
    <property type="component" value="Unassembled WGS sequence"/>
</dbReference>
<gene>
    <name evidence="1" type="ORF">JIN78_06405</name>
</gene>
<evidence type="ECO:0000313" key="1">
    <source>
        <dbReference type="EMBL" id="MBK1833689.1"/>
    </source>
</evidence>
<evidence type="ECO:0000313" key="2">
    <source>
        <dbReference type="Proteomes" id="UP000604083"/>
    </source>
</evidence>
<comment type="caution">
    <text evidence="1">The sequence shown here is derived from an EMBL/GenBank/DDBJ whole genome shotgun (WGS) entry which is preliminary data.</text>
</comment>
<dbReference type="AlphaFoldDB" id="A0A934VKI8"/>
<protein>
    <submittedName>
        <fullName evidence="1">Uncharacterized protein</fullName>
    </submittedName>
</protein>
<reference evidence="1" key="1">
    <citation type="submission" date="2021-01" db="EMBL/GenBank/DDBJ databases">
        <title>Modified the classification status of verrucomicrobia.</title>
        <authorList>
            <person name="Feng X."/>
        </authorList>
    </citation>
    <scope>NUCLEOTIDE SEQUENCE</scope>
    <source>
        <strain evidence="1">KCTC 12986</strain>
    </source>
</reference>
<accession>A0A934VKI8</accession>
<keyword evidence="2" id="KW-1185">Reference proteome</keyword>